<dbReference type="Gene3D" id="3.40.50.300">
    <property type="entry name" value="P-loop containing nucleotide triphosphate hydrolases"/>
    <property type="match status" value="1"/>
</dbReference>
<name>A0A6C0JEI3_9ZZZZ</name>
<dbReference type="PIRSF" id="PIRSF000705">
    <property type="entry name" value="DNK"/>
    <property type="match status" value="1"/>
</dbReference>
<dbReference type="AlphaFoldDB" id="A0A6C0JEI3"/>
<protein>
    <recommendedName>
        <fullName evidence="1">Deoxynucleoside kinase domain-containing protein</fullName>
    </recommendedName>
</protein>
<organism evidence="2">
    <name type="scientific">viral metagenome</name>
    <dbReference type="NCBI Taxonomy" id="1070528"/>
    <lineage>
        <taxon>unclassified sequences</taxon>
        <taxon>metagenomes</taxon>
        <taxon>organismal metagenomes</taxon>
    </lineage>
</organism>
<accession>A0A6C0JEI3</accession>
<dbReference type="InterPro" id="IPR027417">
    <property type="entry name" value="P-loop_NTPase"/>
</dbReference>
<dbReference type="GO" id="GO:0019136">
    <property type="term" value="F:deoxynucleoside kinase activity"/>
    <property type="evidence" value="ECO:0007669"/>
    <property type="project" value="InterPro"/>
</dbReference>
<dbReference type="Pfam" id="PF01712">
    <property type="entry name" value="dNK"/>
    <property type="match status" value="1"/>
</dbReference>
<dbReference type="SUPFAM" id="SSF52540">
    <property type="entry name" value="P-loop containing nucleoside triphosphate hydrolases"/>
    <property type="match status" value="1"/>
</dbReference>
<evidence type="ECO:0000259" key="1">
    <source>
        <dbReference type="Pfam" id="PF01712"/>
    </source>
</evidence>
<sequence>MHYIFSIEGNIGSGKSTIINILKNKLKNIKNIKNTSVIYLPEPVEVWESIKDSDGKNAIEKYYENPDKYAFAFQMMAYISRIHQLRETLKKTDNVIIICERSVFTDKEIFAKMLHDDKKIGNIEYNIYCKWFYEFVKDIPVKGLIYVKTDPEICEGRVIKRKRKGEMIPLSYLQNCHKYHEDWLNNENLPILKLNGNKDFNDKLPDNWLDSINIFVDSLSSF</sequence>
<reference evidence="2" key="1">
    <citation type="journal article" date="2020" name="Nature">
        <title>Giant virus diversity and host interactions through global metagenomics.</title>
        <authorList>
            <person name="Schulz F."/>
            <person name="Roux S."/>
            <person name="Paez-Espino D."/>
            <person name="Jungbluth S."/>
            <person name="Walsh D.A."/>
            <person name="Denef V.J."/>
            <person name="McMahon K.D."/>
            <person name="Konstantinidis K.T."/>
            <person name="Eloe-Fadrosh E.A."/>
            <person name="Kyrpides N.C."/>
            <person name="Woyke T."/>
        </authorList>
    </citation>
    <scope>NUCLEOTIDE SEQUENCE</scope>
    <source>
        <strain evidence="2">GVMAG-M-3300025880-75</strain>
    </source>
</reference>
<dbReference type="PANTHER" id="PTHR10513:SF35">
    <property type="entry name" value="DEOXYADENOSINE KINASE"/>
    <property type="match status" value="1"/>
</dbReference>
<dbReference type="PANTHER" id="PTHR10513">
    <property type="entry name" value="DEOXYNUCLEOSIDE KINASE"/>
    <property type="match status" value="1"/>
</dbReference>
<dbReference type="InterPro" id="IPR002624">
    <property type="entry name" value="DCK/DGK"/>
</dbReference>
<dbReference type="InterPro" id="IPR031314">
    <property type="entry name" value="DNK_dom"/>
</dbReference>
<proteinExistence type="predicted"/>
<dbReference type="EMBL" id="MN740355">
    <property type="protein sequence ID" value="QHU02168.1"/>
    <property type="molecule type" value="Genomic_DNA"/>
</dbReference>
<feature type="domain" description="Deoxynucleoside kinase" evidence="1">
    <location>
        <begin position="5"/>
        <end position="207"/>
    </location>
</feature>
<dbReference type="GO" id="GO:0005737">
    <property type="term" value="C:cytoplasm"/>
    <property type="evidence" value="ECO:0007669"/>
    <property type="project" value="TreeGrafter"/>
</dbReference>
<evidence type="ECO:0000313" key="2">
    <source>
        <dbReference type="EMBL" id="QHU02168.1"/>
    </source>
</evidence>
<dbReference type="InterPro" id="IPR050566">
    <property type="entry name" value="Deoxyribonucleoside_kinase"/>
</dbReference>
<dbReference type="CDD" id="cd01673">
    <property type="entry name" value="dNK"/>
    <property type="match status" value="1"/>
</dbReference>
<dbReference type="GO" id="GO:0005524">
    <property type="term" value="F:ATP binding"/>
    <property type="evidence" value="ECO:0007669"/>
    <property type="project" value="InterPro"/>
</dbReference>